<feature type="domain" description="Peptidase M14" evidence="15">
    <location>
        <begin position="120"/>
        <end position="428"/>
    </location>
</feature>
<dbReference type="GO" id="GO:0004181">
    <property type="term" value="F:metallocarboxypeptidase activity"/>
    <property type="evidence" value="ECO:0007669"/>
    <property type="project" value="InterPro"/>
</dbReference>
<evidence type="ECO:0000256" key="8">
    <source>
        <dbReference type="ARBA" id="ARBA00022729"/>
    </source>
</evidence>
<evidence type="ECO:0000256" key="2">
    <source>
        <dbReference type="ARBA" id="ARBA00004613"/>
    </source>
</evidence>
<dbReference type="SUPFAM" id="SSF53187">
    <property type="entry name" value="Zn-dependent exopeptidases"/>
    <property type="match status" value="1"/>
</dbReference>
<evidence type="ECO:0000256" key="10">
    <source>
        <dbReference type="ARBA" id="ARBA00022833"/>
    </source>
</evidence>
<evidence type="ECO:0000256" key="9">
    <source>
        <dbReference type="ARBA" id="ARBA00022801"/>
    </source>
</evidence>
<dbReference type="PRINTS" id="PR00765">
    <property type="entry name" value="CRBOXYPTASEA"/>
</dbReference>
<name>A0A8J1XG46_OWEFU</name>
<dbReference type="GO" id="GO:0008270">
    <property type="term" value="F:zinc ion binding"/>
    <property type="evidence" value="ECO:0007669"/>
    <property type="project" value="InterPro"/>
</dbReference>
<evidence type="ECO:0000313" key="16">
    <source>
        <dbReference type="EMBL" id="CAH1784537.1"/>
    </source>
</evidence>
<keyword evidence="7" id="KW-0479">Metal-binding</keyword>
<dbReference type="SUPFAM" id="SSF54897">
    <property type="entry name" value="Protease propeptides/inhibitors"/>
    <property type="match status" value="1"/>
</dbReference>
<evidence type="ECO:0000256" key="5">
    <source>
        <dbReference type="ARBA" id="ARBA00022645"/>
    </source>
</evidence>
<evidence type="ECO:0000256" key="3">
    <source>
        <dbReference type="ARBA" id="ARBA00005988"/>
    </source>
</evidence>
<dbReference type="InterPro" id="IPR036990">
    <property type="entry name" value="M14A-like_propep"/>
</dbReference>
<dbReference type="PANTHER" id="PTHR11705:SF91">
    <property type="entry name" value="FI01817P-RELATED"/>
    <property type="match status" value="1"/>
</dbReference>
<dbReference type="OrthoDB" id="3626597at2759"/>
<keyword evidence="8" id="KW-0732">Signal</keyword>
<evidence type="ECO:0000256" key="12">
    <source>
        <dbReference type="ARBA" id="ARBA00023157"/>
    </source>
</evidence>
<organism evidence="16 17">
    <name type="scientific">Owenia fusiformis</name>
    <name type="common">Polychaete worm</name>
    <dbReference type="NCBI Taxonomy" id="6347"/>
    <lineage>
        <taxon>Eukaryota</taxon>
        <taxon>Metazoa</taxon>
        <taxon>Spiralia</taxon>
        <taxon>Lophotrochozoa</taxon>
        <taxon>Annelida</taxon>
        <taxon>Polychaeta</taxon>
        <taxon>Sedentaria</taxon>
        <taxon>Canalipalpata</taxon>
        <taxon>Sabellida</taxon>
        <taxon>Oweniida</taxon>
        <taxon>Oweniidae</taxon>
        <taxon>Owenia</taxon>
    </lineage>
</organism>
<dbReference type="EMBL" id="CAIIXF020000005">
    <property type="protein sequence ID" value="CAH1784537.1"/>
    <property type="molecule type" value="Genomic_DNA"/>
</dbReference>
<dbReference type="CDD" id="cd03860">
    <property type="entry name" value="M14_CP_A-B_like"/>
    <property type="match status" value="1"/>
</dbReference>
<dbReference type="Pfam" id="PF00246">
    <property type="entry name" value="Peptidase_M14"/>
    <property type="match status" value="1"/>
</dbReference>
<dbReference type="PANTHER" id="PTHR11705">
    <property type="entry name" value="PROTEASE FAMILY M14 CARBOXYPEPTIDASE A,B"/>
    <property type="match status" value="1"/>
</dbReference>
<comment type="function">
    <text evidence="13">Involved in the digestion of the blood meal.</text>
</comment>
<dbReference type="Gene3D" id="3.40.630.10">
    <property type="entry name" value="Zn peptidases"/>
    <property type="match status" value="1"/>
</dbReference>
<evidence type="ECO:0000256" key="4">
    <source>
        <dbReference type="ARBA" id="ARBA00022525"/>
    </source>
</evidence>
<keyword evidence="11" id="KW-0482">Metalloprotease</keyword>
<evidence type="ECO:0000256" key="6">
    <source>
        <dbReference type="ARBA" id="ARBA00022670"/>
    </source>
</evidence>
<protein>
    <recommendedName>
        <fullName evidence="15">Peptidase M14 domain-containing protein</fullName>
    </recommendedName>
</protein>
<dbReference type="GO" id="GO:0006508">
    <property type="term" value="P:proteolysis"/>
    <property type="evidence" value="ECO:0007669"/>
    <property type="project" value="UniProtKB-KW"/>
</dbReference>
<dbReference type="GO" id="GO:0005615">
    <property type="term" value="C:extracellular space"/>
    <property type="evidence" value="ECO:0007669"/>
    <property type="project" value="TreeGrafter"/>
</dbReference>
<dbReference type="Gene3D" id="3.30.70.340">
    <property type="entry name" value="Metallocarboxypeptidase-like"/>
    <property type="match status" value="1"/>
</dbReference>
<feature type="active site" description="Proton donor/acceptor" evidence="14">
    <location>
        <position position="394"/>
    </location>
</feature>
<gene>
    <name evidence="16" type="ORF">OFUS_LOCUS10714</name>
</gene>
<accession>A0A8J1XG46</accession>
<evidence type="ECO:0000256" key="7">
    <source>
        <dbReference type="ARBA" id="ARBA00022723"/>
    </source>
</evidence>
<dbReference type="FunFam" id="3.40.630.10:FF:000040">
    <property type="entry name" value="zinc carboxypeptidase"/>
    <property type="match status" value="1"/>
</dbReference>
<keyword evidence="9" id="KW-0378">Hydrolase</keyword>
<evidence type="ECO:0000256" key="1">
    <source>
        <dbReference type="ARBA" id="ARBA00001947"/>
    </source>
</evidence>
<dbReference type="SMART" id="SM00631">
    <property type="entry name" value="Zn_pept"/>
    <property type="match status" value="1"/>
</dbReference>
<sequence>MMRVLLFLGLVALSLAIKKRYDGDHVLSVYPTDEYTVHYMHDLYNREYLYMDLWTEPRAVFSPIVFRVTADRYVEITRQLDEAGIAYDIRVNDIQTLIDEEEAILSAKDYSQIVPEDFDAYWPFDTLMSWTEDISANRCGGRCAITSIGTSYEGRNIRLIKIGTQTNTTKRAVFIDCGIHAREWIAPATCTYFIWRLTQDYGSVAEVTRLVDTYDFFIQPVVNPDGYEYTRDVERLWRKTRSDYNDALGCIGTDGNRNYGSYWGSDEGGASDEPCSDTYHGPSEFSEVESQRQRDFILPIKDRFIAFWTVHSFGQYMLWPWGSVFDVPPNEAELDQVGQAIVDAIFNVHGRVYTQGQSAVVLYGTQGSSQDWAYAWEGNPGGSGAGIEYSYTPELRDTGTWGFELPPDQILPVGQEMWAGLQAMIREIESIGLPP</sequence>
<proteinExistence type="inferred from homology"/>
<keyword evidence="17" id="KW-1185">Reference proteome</keyword>
<comment type="similarity">
    <text evidence="3 14">Belongs to the peptidase M14 family.</text>
</comment>
<keyword evidence="4" id="KW-0964">Secreted</keyword>
<evidence type="ECO:0000259" key="15">
    <source>
        <dbReference type="PROSITE" id="PS52035"/>
    </source>
</evidence>
<keyword evidence="12" id="KW-1015">Disulfide bond</keyword>
<evidence type="ECO:0000256" key="11">
    <source>
        <dbReference type="ARBA" id="ARBA00023049"/>
    </source>
</evidence>
<keyword evidence="5" id="KW-0121">Carboxypeptidase</keyword>
<dbReference type="InterPro" id="IPR000834">
    <property type="entry name" value="Peptidase_M14"/>
</dbReference>
<keyword evidence="10" id="KW-0862">Zinc</keyword>
<evidence type="ECO:0000256" key="13">
    <source>
        <dbReference type="ARBA" id="ARBA00057299"/>
    </source>
</evidence>
<comment type="caution">
    <text evidence="16">The sequence shown here is derived from an EMBL/GenBank/DDBJ whole genome shotgun (WGS) entry which is preliminary data.</text>
</comment>
<dbReference type="InterPro" id="IPR003146">
    <property type="entry name" value="M14A_act_pep"/>
</dbReference>
<dbReference type="PROSITE" id="PS52035">
    <property type="entry name" value="PEPTIDASE_M14"/>
    <property type="match status" value="1"/>
</dbReference>
<dbReference type="Proteomes" id="UP000749559">
    <property type="component" value="Unassembled WGS sequence"/>
</dbReference>
<dbReference type="Pfam" id="PF02244">
    <property type="entry name" value="Propep_M14"/>
    <property type="match status" value="1"/>
</dbReference>
<evidence type="ECO:0000256" key="14">
    <source>
        <dbReference type="PROSITE-ProRule" id="PRU01379"/>
    </source>
</evidence>
<keyword evidence="6" id="KW-0645">Protease</keyword>
<reference evidence="16" key="1">
    <citation type="submission" date="2022-03" db="EMBL/GenBank/DDBJ databases">
        <authorList>
            <person name="Martin C."/>
        </authorList>
    </citation>
    <scope>NUCLEOTIDE SEQUENCE</scope>
</reference>
<dbReference type="AlphaFoldDB" id="A0A8J1XG46"/>
<comment type="subcellular location">
    <subcellularLocation>
        <location evidence="2">Secreted</location>
    </subcellularLocation>
</comment>
<evidence type="ECO:0000313" key="17">
    <source>
        <dbReference type="Proteomes" id="UP000749559"/>
    </source>
</evidence>
<comment type="cofactor">
    <cofactor evidence="1">
        <name>Zn(2+)</name>
        <dbReference type="ChEBI" id="CHEBI:29105"/>
    </cofactor>
</comment>